<accession>A0A928YQQ6</accession>
<feature type="domain" description="AB hydrolase-1" evidence="1">
    <location>
        <begin position="9"/>
        <end position="205"/>
    </location>
</feature>
<proteinExistence type="predicted"/>
<evidence type="ECO:0000313" key="2">
    <source>
        <dbReference type="EMBL" id="MBE8713295.1"/>
    </source>
</evidence>
<dbReference type="InterPro" id="IPR000073">
    <property type="entry name" value="AB_hydrolase_1"/>
</dbReference>
<dbReference type="InterPro" id="IPR029058">
    <property type="entry name" value="AB_hydrolase_fold"/>
</dbReference>
<dbReference type="Pfam" id="PF12697">
    <property type="entry name" value="Abhydrolase_6"/>
    <property type="match status" value="1"/>
</dbReference>
<name>A0A928YQQ6_9SPHI</name>
<sequence>MKLYVFSGLGADKRAFSAIDFSGYEVIHMDWISPEPKEAMEDYVIRLAEAHQLPKSGATVIGVSFGGMCISELAKTYSFEKIIFLSSAKSKNELPQDGFWSFLAPLTNLIPGKLLTKPNSMIYKAFGVTEQKDKDLLAEIIRDTDPKFLKWAMKAIRNWENTVEPSEFLHVHGTEDRVIPFANVKQVVPVMGGGHFMVLNRGEEISQFIRGYLD</sequence>
<keyword evidence="3" id="KW-1185">Reference proteome</keyword>
<gene>
    <name evidence="2" type="ORF">C4F49_06355</name>
</gene>
<dbReference type="SUPFAM" id="SSF53474">
    <property type="entry name" value="alpha/beta-Hydrolases"/>
    <property type="match status" value="1"/>
</dbReference>
<dbReference type="RefSeq" id="WP_196935242.1">
    <property type="nucleotide sequence ID" value="NZ_MU158698.1"/>
</dbReference>
<dbReference type="AlphaFoldDB" id="A0A928YQQ6"/>
<comment type="caution">
    <text evidence="2">The sequence shown here is derived from an EMBL/GenBank/DDBJ whole genome shotgun (WGS) entry which is preliminary data.</text>
</comment>
<dbReference type="Proteomes" id="UP000616201">
    <property type="component" value="Unassembled WGS sequence"/>
</dbReference>
<dbReference type="Gene3D" id="3.40.50.1820">
    <property type="entry name" value="alpha/beta hydrolase"/>
    <property type="match status" value="1"/>
</dbReference>
<evidence type="ECO:0000259" key="1">
    <source>
        <dbReference type="Pfam" id="PF12697"/>
    </source>
</evidence>
<protein>
    <submittedName>
        <fullName evidence="2">Alpha/beta hydrolase</fullName>
    </submittedName>
</protein>
<evidence type="ECO:0000313" key="3">
    <source>
        <dbReference type="Proteomes" id="UP000616201"/>
    </source>
</evidence>
<reference evidence="2" key="1">
    <citation type="submission" date="2018-02" db="EMBL/GenBank/DDBJ databases">
        <authorList>
            <person name="Vasarhelyi B.M."/>
            <person name="Deshmukh S."/>
            <person name="Balint B."/>
            <person name="Kukolya J."/>
        </authorList>
    </citation>
    <scope>NUCLEOTIDE SEQUENCE</scope>
    <source>
        <strain evidence="2">KB22</strain>
    </source>
</reference>
<keyword evidence="2" id="KW-0378">Hydrolase</keyword>
<organism evidence="2 3">
    <name type="scientific">Sphingobacterium hungaricum</name>
    <dbReference type="NCBI Taxonomy" id="2082723"/>
    <lineage>
        <taxon>Bacteria</taxon>
        <taxon>Pseudomonadati</taxon>
        <taxon>Bacteroidota</taxon>
        <taxon>Sphingobacteriia</taxon>
        <taxon>Sphingobacteriales</taxon>
        <taxon>Sphingobacteriaceae</taxon>
        <taxon>Sphingobacterium</taxon>
    </lineage>
</organism>
<dbReference type="EMBL" id="PRDK01000004">
    <property type="protein sequence ID" value="MBE8713295.1"/>
    <property type="molecule type" value="Genomic_DNA"/>
</dbReference>
<dbReference type="GO" id="GO:0016787">
    <property type="term" value="F:hydrolase activity"/>
    <property type="evidence" value="ECO:0007669"/>
    <property type="project" value="UniProtKB-KW"/>
</dbReference>